<evidence type="ECO:0000313" key="3">
    <source>
        <dbReference type="Proteomes" id="UP000198372"/>
    </source>
</evidence>
<dbReference type="EMBL" id="FMSP01000009">
    <property type="protein sequence ID" value="SCV72340.1"/>
    <property type="molecule type" value="Genomic_DNA"/>
</dbReference>
<organism evidence="2 3">
    <name type="scientific">Microbotryum intermedium</name>
    <dbReference type="NCBI Taxonomy" id="269621"/>
    <lineage>
        <taxon>Eukaryota</taxon>
        <taxon>Fungi</taxon>
        <taxon>Dikarya</taxon>
        <taxon>Basidiomycota</taxon>
        <taxon>Pucciniomycotina</taxon>
        <taxon>Microbotryomycetes</taxon>
        <taxon>Microbotryales</taxon>
        <taxon>Microbotryaceae</taxon>
        <taxon>Microbotryum</taxon>
    </lineage>
</organism>
<name>A0A238FEU5_9BASI</name>
<proteinExistence type="predicted"/>
<sequence length="51" mass="5357">MAAAPTCTRLIASATPRTTARGKSSSQDRTLGSAVGWRLPGGAVEVWPRLF</sequence>
<evidence type="ECO:0000256" key="1">
    <source>
        <dbReference type="SAM" id="MobiDB-lite"/>
    </source>
</evidence>
<dbReference type="AlphaFoldDB" id="A0A238FEU5"/>
<accession>A0A238FEU5</accession>
<feature type="region of interest" description="Disordered" evidence="1">
    <location>
        <begin position="1"/>
        <end position="31"/>
    </location>
</feature>
<keyword evidence="3" id="KW-1185">Reference proteome</keyword>
<reference evidence="3" key="1">
    <citation type="submission" date="2016-09" db="EMBL/GenBank/DDBJ databases">
        <authorList>
            <person name="Jeantristanb JTB J.-T."/>
            <person name="Ricardo R."/>
        </authorList>
    </citation>
    <scope>NUCLEOTIDE SEQUENCE [LARGE SCALE GENOMIC DNA]</scope>
</reference>
<protein>
    <submittedName>
        <fullName evidence="2">BQ2448_3877 protein</fullName>
    </submittedName>
</protein>
<evidence type="ECO:0000313" key="2">
    <source>
        <dbReference type="EMBL" id="SCV72340.1"/>
    </source>
</evidence>
<dbReference type="Proteomes" id="UP000198372">
    <property type="component" value="Unassembled WGS sequence"/>
</dbReference>
<gene>
    <name evidence="2" type="ORF">BQ2448_3877</name>
</gene>
<feature type="compositionally biased region" description="Polar residues" evidence="1">
    <location>
        <begin position="15"/>
        <end position="30"/>
    </location>
</feature>